<evidence type="ECO:0000256" key="1">
    <source>
        <dbReference type="PROSITE-ProRule" id="PRU00169"/>
    </source>
</evidence>
<evidence type="ECO:0000259" key="2">
    <source>
        <dbReference type="PROSITE" id="PS50110"/>
    </source>
</evidence>
<dbReference type="PANTHER" id="PTHR45566:SF1">
    <property type="entry name" value="HTH-TYPE TRANSCRIPTIONAL REGULATOR YHJB-RELATED"/>
    <property type="match status" value="1"/>
</dbReference>
<sequence length="226" mass="26055">MKKSRYHIILIDDHPVITEVFADILGQVAKKHGFSFHIKAAHTIDDALYLFEQVYTIRPVDMVFLDMRLPPSSNGDIISGEDLGLKIRKAKPKAKIIVVTMYNDHYRIHNILKHIKPEGFLVKDDLTIAEFDIAIPRLIEGLPYYSKTVIESLRQYISHDFTLDATDRKLLHLLSLGIHRMKTISNNLSLTVSTIEKRKQHLKEIFNVKGGEDWELLKKARDKGFI</sequence>
<gene>
    <name evidence="3" type="ORF">IBL28_13745</name>
</gene>
<reference evidence="3 4" key="1">
    <citation type="submission" date="2020-09" db="EMBL/GenBank/DDBJ databases">
        <title>Sinomicrobium weinanense sp. nov., a halophilic bacteria isolated from saline-alkali soil.</title>
        <authorList>
            <person name="Wu P."/>
            <person name="Ren H."/>
            <person name="Mei Y."/>
            <person name="Liang Y."/>
            <person name="Chen Z."/>
        </authorList>
    </citation>
    <scope>NUCLEOTIDE SEQUENCE [LARGE SCALE GENOMIC DNA]</scope>
    <source>
        <strain evidence="3 4">FJxs</strain>
    </source>
</reference>
<dbReference type="InterPro" id="IPR051015">
    <property type="entry name" value="EvgA-like"/>
</dbReference>
<evidence type="ECO:0000313" key="3">
    <source>
        <dbReference type="EMBL" id="MBC9797037.1"/>
    </source>
</evidence>
<dbReference type="InterPro" id="IPR011006">
    <property type="entry name" value="CheY-like_superfamily"/>
</dbReference>
<protein>
    <submittedName>
        <fullName evidence="3">Response regulator transcription factor</fullName>
    </submittedName>
</protein>
<dbReference type="AlphaFoldDB" id="A0A926JTN3"/>
<dbReference type="Proteomes" id="UP000653730">
    <property type="component" value="Unassembled WGS sequence"/>
</dbReference>
<dbReference type="PANTHER" id="PTHR45566">
    <property type="entry name" value="HTH-TYPE TRANSCRIPTIONAL REGULATOR YHJB-RELATED"/>
    <property type="match status" value="1"/>
</dbReference>
<dbReference type="EMBL" id="JACVDC010000044">
    <property type="protein sequence ID" value="MBC9797037.1"/>
    <property type="molecule type" value="Genomic_DNA"/>
</dbReference>
<dbReference type="SUPFAM" id="SSF52172">
    <property type="entry name" value="CheY-like"/>
    <property type="match status" value="1"/>
</dbReference>
<organism evidence="3 4">
    <name type="scientific">Sinomicrobium weinanense</name>
    <dbReference type="NCBI Taxonomy" id="2842200"/>
    <lineage>
        <taxon>Bacteria</taxon>
        <taxon>Pseudomonadati</taxon>
        <taxon>Bacteroidota</taxon>
        <taxon>Flavobacteriia</taxon>
        <taxon>Flavobacteriales</taxon>
        <taxon>Flavobacteriaceae</taxon>
        <taxon>Sinomicrobium</taxon>
    </lineage>
</organism>
<proteinExistence type="predicted"/>
<name>A0A926JTN3_9FLAO</name>
<dbReference type="SMART" id="SM00448">
    <property type="entry name" value="REC"/>
    <property type="match status" value="1"/>
</dbReference>
<feature type="domain" description="Response regulatory" evidence="2">
    <location>
        <begin position="7"/>
        <end position="138"/>
    </location>
</feature>
<comment type="caution">
    <text evidence="3">The sequence shown here is derived from an EMBL/GenBank/DDBJ whole genome shotgun (WGS) entry which is preliminary data.</text>
</comment>
<dbReference type="Gene3D" id="3.40.50.2300">
    <property type="match status" value="1"/>
</dbReference>
<dbReference type="PROSITE" id="PS50110">
    <property type="entry name" value="RESPONSE_REGULATORY"/>
    <property type="match status" value="1"/>
</dbReference>
<dbReference type="Pfam" id="PF00072">
    <property type="entry name" value="Response_reg"/>
    <property type="match status" value="1"/>
</dbReference>
<dbReference type="GO" id="GO:0000160">
    <property type="term" value="P:phosphorelay signal transduction system"/>
    <property type="evidence" value="ECO:0007669"/>
    <property type="project" value="InterPro"/>
</dbReference>
<dbReference type="RefSeq" id="WP_187966177.1">
    <property type="nucleotide sequence ID" value="NZ_JACVDC010000044.1"/>
</dbReference>
<dbReference type="InterPro" id="IPR001789">
    <property type="entry name" value="Sig_transdc_resp-reg_receiver"/>
</dbReference>
<keyword evidence="4" id="KW-1185">Reference proteome</keyword>
<feature type="modified residue" description="4-aspartylphosphate" evidence="1">
    <location>
        <position position="66"/>
    </location>
</feature>
<keyword evidence="1" id="KW-0597">Phosphoprotein</keyword>
<evidence type="ECO:0000313" key="4">
    <source>
        <dbReference type="Proteomes" id="UP000653730"/>
    </source>
</evidence>
<accession>A0A926JTN3</accession>